<dbReference type="Gene3D" id="3.20.20.70">
    <property type="entry name" value="Aldolase class I"/>
    <property type="match status" value="1"/>
</dbReference>
<keyword evidence="12" id="KW-1185">Reference proteome</keyword>
<evidence type="ECO:0000256" key="2">
    <source>
        <dbReference type="ARBA" id="ARBA00004733"/>
    </source>
</evidence>
<dbReference type="FunFam" id="3.20.20.70:FF:000037">
    <property type="entry name" value="Tryptophan synthase alpha chain"/>
    <property type="match status" value="1"/>
</dbReference>
<dbReference type="GO" id="GO:0004834">
    <property type="term" value="F:tryptophan synthase activity"/>
    <property type="evidence" value="ECO:0007669"/>
    <property type="project" value="UniProtKB-UniRule"/>
</dbReference>
<evidence type="ECO:0000256" key="8">
    <source>
        <dbReference type="ARBA" id="ARBA00049047"/>
    </source>
</evidence>
<dbReference type="Pfam" id="PF00290">
    <property type="entry name" value="Trp_syntA"/>
    <property type="match status" value="1"/>
</dbReference>
<comment type="catalytic activity">
    <reaction evidence="8 9">
        <text>(1S,2R)-1-C-(indol-3-yl)glycerol 3-phosphate + L-serine = D-glyceraldehyde 3-phosphate + L-tryptophan + H2O</text>
        <dbReference type="Rhea" id="RHEA:10532"/>
        <dbReference type="ChEBI" id="CHEBI:15377"/>
        <dbReference type="ChEBI" id="CHEBI:33384"/>
        <dbReference type="ChEBI" id="CHEBI:57912"/>
        <dbReference type="ChEBI" id="CHEBI:58866"/>
        <dbReference type="ChEBI" id="CHEBI:59776"/>
        <dbReference type="EC" id="4.2.1.20"/>
    </reaction>
</comment>
<dbReference type="EC" id="4.2.1.20" evidence="9"/>
<dbReference type="AlphaFoldDB" id="D5X783"/>
<dbReference type="GO" id="GO:0005829">
    <property type="term" value="C:cytosol"/>
    <property type="evidence" value="ECO:0007669"/>
    <property type="project" value="TreeGrafter"/>
</dbReference>
<comment type="function">
    <text evidence="1 9">The alpha subunit is responsible for the aldol cleavage of indoleglycerol phosphate to indole and glyceraldehyde 3-phosphate.</text>
</comment>
<dbReference type="RefSeq" id="WP_013120468.1">
    <property type="nucleotide sequence ID" value="NC_014152.1"/>
</dbReference>
<keyword evidence="7 9" id="KW-0456">Lyase</keyword>
<reference evidence="11 12" key="1">
    <citation type="submission" date="2010-05" db="EMBL/GenBank/DDBJ databases">
        <title>Complete sequence of Thermincola sp. JR.</title>
        <authorList>
            <consortium name="US DOE Joint Genome Institute"/>
            <person name="Lucas S."/>
            <person name="Copeland A."/>
            <person name="Lapidus A."/>
            <person name="Cheng J.-F."/>
            <person name="Bruce D."/>
            <person name="Goodwin L."/>
            <person name="Pitluck S."/>
            <person name="Chertkov O."/>
            <person name="Detter J.C."/>
            <person name="Han C."/>
            <person name="Tapia R."/>
            <person name="Land M."/>
            <person name="Hauser L."/>
            <person name="Kyrpides N."/>
            <person name="Mikhailova N."/>
            <person name="Hazen T.C."/>
            <person name="Woyke T."/>
        </authorList>
    </citation>
    <scope>NUCLEOTIDE SEQUENCE [LARGE SCALE GENOMIC DNA]</scope>
    <source>
        <strain evidence="11 12">JR</strain>
    </source>
</reference>
<dbReference type="Proteomes" id="UP000002377">
    <property type="component" value="Chromosome"/>
</dbReference>
<accession>D5X783</accession>
<dbReference type="PANTHER" id="PTHR43406">
    <property type="entry name" value="TRYPTOPHAN SYNTHASE, ALPHA CHAIN"/>
    <property type="match status" value="1"/>
</dbReference>
<keyword evidence="5 9" id="KW-0822">Tryptophan biosynthesis</keyword>
<organism evidence="11 12">
    <name type="scientific">Thermincola potens (strain JR)</name>
    <dbReference type="NCBI Taxonomy" id="635013"/>
    <lineage>
        <taxon>Bacteria</taxon>
        <taxon>Bacillati</taxon>
        <taxon>Bacillota</taxon>
        <taxon>Clostridia</taxon>
        <taxon>Eubacteriales</taxon>
        <taxon>Thermincolaceae</taxon>
        <taxon>Thermincola</taxon>
    </lineage>
</organism>
<dbReference type="PROSITE" id="PS00167">
    <property type="entry name" value="TRP_SYNTHASE_ALPHA"/>
    <property type="match status" value="1"/>
</dbReference>
<evidence type="ECO:0000256" key="4">
    <source>
        <dbReference type="ARBA" id="ARBA00022605"/>
    </source>
</evidence>
<evidence type="ECO:0000256" key="9">
    <source>
        <dbReference type="HAMAP-Rule" id="MF_00131"/>
    </source>
</evidence>
<dbReference type="CDD" id="cd04724">
    <property type="entry name" value="Tryptophan_synthase_alpha"/>
    <property type="match status" value="1"/>
</dbReference>
<evidence type="ECO:0000256" key="5">
    <source>
        <dbReference type="ARBA" id="ARBA00022822"/>
    </source>
</evidence>
<dbReference type="UniPathway" id="UPA00035">
    <property type="reaction ID" value="UER00044"/>
</dbReference>
<evidence type="ECO:0000256" key="1">
    <source>
        <dbReference type="ARBA" id="ARBA00003365"/>
    </source>
</evidence>
<dbReference type="HOGENOM" id="CLU_016734_0_2_9"/>
<sequence length="274" mass="29618">MAYADEKTMLLENRIRQKFDNLARRGEKGLITFVTAGDPDLETTVRLVLEMEKAGADIVELGVPYSDPLADGPVIQKASLRALKNGTALKGIFGAVREVRKQSNIPLILMTYYNPVLRYGLAAFAAEASTVGVDGVIVPDLPVEEAAPLERELTAQGLYLIPLVAPTSGAERIKRITAGDRGFVYCVSLTGVTGIRQGVPPGLEDFLDCVRRNTANPLAVGFGVSHPEQAREIAKHCDAVIVGSALVKTIEEYQNSPDLLVHVKNFVHSLKEAI</sequence>
<dbReference type="InterPro" id="IPR002028">
    <property type="entry name" value="Trp_synthase_suA"/>
</dbReference>
<dbReference type="EMBL" id="CP002028">
    <property type="protein sequence ID" value="ADG82453.1"/>
    <property type="molecule type" value="Genomic_DNA"/>
</dbReference>
<keyword evidence="6 9" id="KW-0057">Aromatic amino acid biosynthesis</keyword>
<protein>
    <recommendedName>
        <fullName evidence="9">Tryptophan synthase alpha chain</fullName>
        <ecNumber evidence="9">4.2.1.20</ecNumber>
    </recommendedName>
</protein>
<name>D5X783_THEPJ</name>
<evidence type="ECO:0000256" key="6">
    <source>
        <dbReference type="ARBA" id="ARBA00023141"/>
    </source>
</evidence>
<dbReference type="InterPro" id="IPR011060">
    <property type="entry name" value="RibuloseP-bd_barrel"/>
</dbReference>
<evidence type="ECO:0000256" key="10">
    <source>
        <dbReference type="RuleBase" id="RU003662"/>
    </source>
</evidence>
<dbReference type="InterPro" id="IPR013785">
    <property type="entry name" value="Aldolase_TIM"/>
</dbReference>
<gene>
    <name evidence="9" type="primary">trpA</name>
    <name evidence="11" type="ordered locus">TherJR_1601</name>
</gene>
<dbReference type="eggNOG" id="COG0159">
    <property type="taxonomic scope" value="Bacteria"/>
</dbReference>
<comment type="subunit">
    <text evidence="3 9">Tetramer of two alpha and two beta chains.</text>
</comment>
<dbReference type="HAMAP" id="MF_00131">
    <property type="entry name" value="Trp_synth_alpha"/>
    <property type="match status" value="1"/>
</dbReference>
<feature type="active site" description="Proton acceptor" evidence="9">
    <location>
        <position position="71"/>
    </location>
</feature>
<comment type="similarity">
    <text evidence="9 10">Belongs to the TrpA family.</text>
</comment>
<dbReference type="SUPFAM" id="SSF51366">
    <property type="entry name" value="Ribulose-phoshate binding barrel"/>
    <property type="match status" value="1"/>
</dbReference>
<dbReference type="STRING" id="635013.TherJR_1601"/>
<proteinExistence type="inferred from homology"/>
<evidence type="ECO:0000313" key="12">
    <source>
        <dbReference type="Proteomes" id="UP000002377"/>
    </source>
</evidence>
<evidence type="ECO:0000256" key="3">
    <source>
        <dbReference type="ARBA" id="ARBA00011270"/>
    </source>
</evidence>
<dbReference type="KEGG" id="tjr:TherJR_1601"/>
<keyword evidence="4 9" id="KW-0028">Amino-acid biosynthesis</keyword>
<evidence type="ECO:0000256" key="7">
    <source>
        <dbReference type="ARBA" id="ARBA00023239"/>
    </source>
</evidence>
<feature type="active site" description="Proton acceptor" evidence="9">
    <location>
        <position position="60"/>
    </location>
</feature>
<dbReference type="NCBIfam" id="TIGR00262">
    <property type="entry name" value="trpA"/>
    <property type="match status" value="1"/>
</dbReference>
<dbReference type="InterPro" id="IPR018204">
    <property type="entry name" value="Trp_synthase_alpha_AS"/>
</dbReference>
<dbReference type="PANTHER" id="PTHR43406:SF1">
    <property type="entry name" value="TRYPTOPHAN SYNTHASE ALPHA CHAIN, CHLOROPLASTIC"/>
    <property type="match status" value="1"/>
</dbReference>
<evidence type="ECO:0000313" key="11">
    <source>
        <dbReference type="EMBL" id="ADG82453.1"/>
    </source>
</evidence>
<comment type="pathway">
    <text evidence="2 9">Amino-acid biosynthesis; L-tryptophan biosynthesis; L-tryptophan from chorismate: step 5/5.</text>
</comment>